<dbReference type="EMBL" id="JAEQNC010000016">
    <property type="protein sequence ID" value="MBL0374886.1"/>
    <property type="molecule type" value="Genomic_DNA"/>
</dbReference>
<keyword evidence="2 9" id="KW-0813">Transport</keyword>
<dbReference type="PRINTS" id="PR01506">
    <property type="entry name" value="TATBPROTEIN"/>
</dbReference>
<evidence type="ECO:0000256" key="1">
    <source>
        <dbReference type="ARBA" id="ARBA00004167"/>
    </source>
</evidence>
<dbReference type="NCBIfam" id="TIGR01410">
    <property type="entry name" value="tatB"/>
    <property type="match status" value="1"/>
</dbReference>
<evidence type="ECO:0000256" key="9">
    <source>
        <dbReference type="HAMAP-Rule" id="MF_00237"/>
    </source>
</evidence>
<dbReference type="GO" id="GO:0043953">
    <property type="term" value="P:protein transport by the Tat complex"/>
    <property type="evidence" value="ECO:0007669"/>
    <property type="project" value="UniProtKB-UniRule"/>
</dbReference>
<dbReference type="RefSeq" id="WP_201663436.1">
    <property type="nucleotide sequence ID" value="NZ_JAEQNC010000016.1"/>
</dbReference>
<evidence type="ECO:0000256" key="2">
    <source>
        <dbReference type="ARBA" id="ARBA00022448"/>
    </source>
</evidence>
<accession>A0A937CPG5</accession>
<keyword evidence="12" id="KW-1185">Reference proteome</keyword>
<dbReference type="GO" id="GO:0008320">
    <property type="term" value="F:protein transmembrane transporter activity"/>
    <property type="evidence" value="ECO:0007669"/>
    <property type="project" value="UniProtKB-UniRule"/>
</dbReference>
<dbReference type="Pfam" id="PF02416">
    <property type="entry name" value="TatA_B_E"/>
    <property type="match status" value="1"/>
</dbReference>
<keyword evidence="6 9" id="KW-1133">Transmembrane helix</keyword>
<dbReference type="InterPro" id="IPR018448">
    <property type="entry name" value="TatB"/>
</dbReference>
<keyword evidence="8 9" id="KW-0472">Membrane</keyword>
<name>A0A937CPG5_9HYPH</name>
<feature type="transmembrane region" description="Helical" evidence="10">
    <location>
        <begin position="6"/>
        <end position="25"/>
    </location>
</feature>
<evidence type="ECO:0000256" key="4">
    <source>
        <dbReference type="ARBA" id="ARBA00022692"/>
    </source>
</evidence>
<dbReference type="GO" id="GO:0033281">
    <property type="term" value="C:TAT protein transport complex"/>
    <property type="evidence" value="ECO:0007669"/>
    <property type="project" value="UniProtKB-UniRule"/>
</dbReference>
<gene>
    <name evidence="9 11" type="primary">tatB</name>
    <name evidence="11" type="ORF">JJB09_23000</name>
</gene>
<comment type="caution">
    <text evidence="11">The sequence shown here is derived from an EMBL/GenBank/DDBJ whole genome shotgun (WGS) entry which is preliminary data.</text>
</comment>
<evidence type="ECO:0000256" key="7">
    <source>
        <dbReference type="ARBA" id="ARBA00023010"/>
    </source>
</evidence>
<keyword evidence="7 9" id="KW-0811">Translocation</keyword>
<comment type="similarity">
    <text evidence="9">Belongs to the TatB family.</text>
</comment>
<dbReference type="HAMAP" id="MF_00237">
    <property type="entry name" value="TatB"/>
    <property type="match status" value="1"/>
</dbReference>
<comment type="subcellular location">
    <subcellularLocation>
        <location evidence="9">Cell membrane</location>
        <topology evidence="9">Single-pass membrane protein</topology>
    </subcellularLocation>
    <subcellularLocation>
        <location evidence="1">Membrane</location>
        <topology evidence="1">Single-pass membrane protein</topology>
    </subcellularLocation>
</comment>
<evidence type="ECO:0000256" key="8">
    <source>
        <dbReference type="ARBA" id="ARBA00023136"/>
    </source>
</evidence>
<sequence>MLEIGWSEILVIALILIIVVGPKDLPGMLRTFGRMATRLRSMANEFKGQFDEALREAELDDVRKGLDEVNKLNPTNTLRDAINPLRQLGQDIKSDLQKASDSVNASVSDVKKAEEGDANVGETIAPAVQEAEPVQGAVAAAPAASVSQPAVQAAVATQPVAADTAATPTRSKPAAAKVKAVKAADVTDVKAAKPAVRKAAPKKKPVAADVPVVAAEVAPKKKAAPRKKTVKADEA</sequence>
<keyword evidence="5 9" id="KW-0653">Protein transport</keyword>
<reference evidence="11" key="1">
    <citation type="submission" date="2021-01" db="EMBL/GenBank/DDBJ databases">
        <title>Rhizobium sp. strain KVB221 16S ribosomal RNA gene Genome sequencing and assembly.</title>
        <authorList>
            <person name="Kang M."/>
        </authorList>
    </citation>
    <scope>NUCLEOTIDE SEQUENCE</scope>
    <source>
        <strain evidence="11">KVB221</strain>
    </source>
</reference>
<evidence type="ECO:0000256" key="10">
    <source>
        <dbReference type="SAM" id="Phobius"/>
    </source>
</evidence>
<dbReference type="AlphaFoldDB" id="A0A937CPG5"/>
<evidence type="ECO:0000256" key="5">
    <source>
        <dbReference type="ARBA" id="ARBA00022927"/>
    </source>
</evidence>
<organism evidence="11 12">
    <name type="scientific">Rhizobium setariae</name>
    <dbReference type="NCBI Taxonomy" id="2801340"/>
    <lineage>
        <taxon>Bacteria</taxon>
        <taxon>Pseudomonadati</taxon>
        <taxon>Pseudomonadota</taxon>
        <taxon>Alphaproteobacteria</taxon>
        <taxon>Hyphomicrobiales</taxon>
        <taxon>Rhizobiaceae</taxon>
        <taxon>Rhizobium/Agrobacterium group</taxon>
        <taxon>Rhizobium</taxon>
    </lineage>
</organism>
<comment type="function">
    <text evidence="9">Part of the twin-arginine translocation (Tat) system that transports large folded proteins containing a characteristic twin-arginine motif in their signal peptide across membranes. Together with TatC, TatB is part of a receptor directly interacting with Tat signal peptides. TatB may form an oligomeric binding site that transiently accommodates folded Tat precursor proteins before their translocation.</text>
</comment>
<evidence type="ECO:0000256" key="6">
    <source>
        <dbReference type="ARBA" id="ARBA00022989"/>
    </source>
</evidence>
<evidence type="ECO:0000256" key="3">
    <source>
        <dbReference type="ARBA" id="ARBA00022475"/>
    </source>
</evidence>
<dbReference type="InterPro" id="IPR003369">
    <property type="entry name" value="TatA/B/E"/>
</dbReference>
<keyword evidence="3 9" id="KW-1003">Cell membrane</keyword>
<dbReference type="Proteomes" id="UP000633219">
    <property type="component" value="Unassembled WGS sequence"/>
</dbReference>
<proteinExistence type="inferred from homology"/>
<keyword evidence="4 9" id="KW-0812">Transmembrane</keyword>
<protein>
    <recommendedName>
        <fullName evidence="9">Sec-independent protein translocase protein TatB</fullName>
    </recommendedName>
</protein>
<comment type="subunit">
    <text evidence="9">The Tat system comprises two distinct complexes: a TatABC complex, containing multiple copies of TatA, TatB and TatC subunits, and a separate TatA complex, containing only TatA subunits. Substrates initially bind to the TatABC complex, which probably triggers association of the separate TatA complex to form the active translocon.</text>
</comment>
<dbReference type="Gene3D" id="1.20.5.3310">
    <property type="match status" value="1"/>
</dbReference>
<evidence type="ECO:0000313" key="11">
    <source>
        <dbReference type="EMBL" id="MBL0374886.1"/>
    </source>
</evidence>
<evidence type="ECO:0000313" key="12">
    <source>
        <dbReference type="Proteomes" id="UP000633219"/>
    </source>
</evidence>